<dbReference type="STRING" id="1802538.A2382_01860"/>
<evidence type="ECO:0000313" key="2">
    <source>
        <dbReference type="Proteomes" id="UP000178999"/>
    </source>
</evidence>
<name>A0A1F8CTI4_9BACT</name>
<dbReference type="InterPro" id="IPR045944">
    <property type="entry name" value="DUF6364"/>
</dbReference>
<protein>
    <recommendedName>
        <fullName evidence="3">Antitoxin</fullName>
    </recommendedName>
</protein>
<dbReference type="Pfam" id="PF19891">
    <property type="entry name" value="DUF6364"/>
    <property type="match status" value="1"/>
</dbReference>
<dbReference type="Proteomes" id="UP000178999">
    <property type="component" value="Unassembled WGS sequence"/>
</dbReference>
<comment type="caution">
    <text evidence="1">The sequence shown here is derived from an EMBL/GenBank/DDBJ whole genome shotgun (WGS) entry which is preliminary data.</text>
</comment>
<accession>A0A1F8CTI4</accession>
<proteinExistence type="predicted"/>
<dbReference type="AlphaFoldDB" id="A0A1F8CTI4"/>
<dbReference type="EMBL" id="MGHY01000009">
    <property type="protein sequence ID" value="OGM79647.1"/>
    <property type="molecule type" value="Genomic_DNA"/>
</dbReference>
<evidence type="ECO:0008006" key="3">
    <source>
        <dbReference type="Google" id="ProtNLM"/>
    </source>
</evidence>
<gene>
    <name evidence="1" type="ORF">A2382_01860</name>
</gene>
<reference evidence="1 2" key="1">
    <citation type="journal article" date="2016" name="Nat. Commun.">
        <title>Thousands of microbial genomes shed light on interconnected biogeochemical processes in an aquifer system.</title>
        <authorList>
            <person name="Anantharaman K."/>
            <person name="Brown C.T."/>
            <person name="Hug L.A."/>
            <person name="Sharon I."/>
            <person name="Castelle C.J."/>
            <person name="Probst A.J."/>
            <person name="Thomas B.C."/>
            <person name="Singh A."/>
            <person name="Wilkins M.J."/>
            <person name="Karaoz U."/>
            <person name="Brodie E.L."/>
            <person name="Williams K.H."/>
            <person name="Hubbard S.S."/>
            <person name="Banfield J.F."/>
        </authorList>
    </citation>
    <scope>NUCLEOTIDE SEQUENCE [LARGE SCALE GENOMIC DNA]</scope>
</reference>
<evidence type="ECO:0000313" key="1">
    <source>
        <dbReference type="EMBL" id="OGM79647.1"/>
    </source>
</evidence>
<organism evidence="1 2">
    <name type="scientific">Candidatus Woesebacteria bacterium RIFOXYB1_FULL_38_16</name>
    <dbReference type="NCBI Taxonomy" id="1802538"/>
    <lineage>
        <taxon>Bacteria</taxon>
        <taxon>Candidatus Woeseibacteriota</taxon>
    </lineage>
</organism>
<sequence>MTTKLTLSIDENILKNAKNYLKDDTVSLSKLVEEYFRLLVAIRLTNKKETPIVEAITGLAKQTGTNSGDQIREYLNEKYK</sequence>